<dbReference type="EMBL" id="SJPN01000012">
    <property type="protein sequence ID" value="TWT92108.1"/>
    <property type="molecule type" value="Genomic_DNA"/>
</dbReference>
<protein>
    <submittedName>
        <fullName evidence="1">Uncharacterized protein</fullName>
    </submittedName>
</protein>
<dbReference type="AlphaFoldDB" id="A0A5C5ZYL8"/>
<reference evidence="1 2" key="1">
    <citation type="submission" date="2019-02" db="EMBL/GenBank/DDBJ databases">
        <title>Deep-cultivation of Planctomycetes and their phenomic and genomic characterization uncovers novel biology.</title>
        <authorList>
            <person name="Wiegand S."/>
            <person name="Jogler M."/>
            <person name="Boedeker C."/>
            <person name="Pinto D."/>
            <person name="Vollmers J."/>
            <person name="Rivas-Marin E."/>
            <person name="Kohn T."/>
            <person name="Peeters S.H."/>
            <person name="Heuer A."/>
            <person name="Rast P."/>
            <person name="Oberbeckmann S."/>
            <person name="Bunk B."/>
            <person name="Jeske O."/>
            <person name="Meyerdierks A."/>
            <person name="Storesund J.E."/>
            <person name="Kallscheuer N."/>
            <person name="Luecker S."/>
            <person name="Lage O.M."/>
            <person name="Pohl T."/>
            <person name="Merkel B.J."/>
            <person name="Hornburger P."/>
            <person name="Mueller R.-W."/>
            <person name="Bruemmer F."/>
            <person name="Labrenz M."/>
            <person name="Spormann A.M."/>
            <person name="Op Den Camp H."/>
            <person name="Overmann J."/>
            <person name="Amann R."/>
            <person name="Jetten M.S.M."/>
            <person name="Mascher T."/>
            <person name="Medema M.H."/>
            <person name="Devos D.P."/>
            <person name="Kaster A.-K."/>
            <person name="Ovreas L."/>
            <person name="Rohde M."/>
            <person name="Galperin M.Y."/>
            <person name="Jogler C."/>
        </authorList>
    </citation>
    <scope>NUCLEOTIDE SEQUENCE [LARGE SCALE GENOMIC DNA]</scope>
    <source>
        <strain evidence="1 2">Pla52n</strain>
    </source>
</reference>
<proteinExistence type="predicted"/>
<dbReference type="OrthoDB" id="252570at2"/>
<gene>
    <name evidence="1" type="ORF">Pla52n_64050</name>
</gene>
<organism evidence="1 2">
    <name type="scientific">Stieleria varia</name>
    <dbReference type="NCBI Taxonomy" id="2528005"/>
    <lineage>
        <taxon>Bacteria</taxon>
        <taxon>Pseudomonadati</taxon>
        <taxon>Planctomycetota</taxon>
        <taxon>Planctomycetia</taxon>
        <taxon>Pirellulales</taxon>
        <taxon>Pirellulaceae</taxon>
        <taxon>Stieleria</taxon>
    </lineage>
</organism>
<dbReference type="Proteomes" id="UP000320176">
    <property type="component" value="Unassembled WGS sequence"/>
</dbReference>
<evidence type="ECO:0000313" key="1">
    <source>
        <dbReference type="EMBL" id="TWT92108.1"/>
    </source>
</evidence>
<dbReference type="RefSeq" id="WP_146523311.1">
    <property type="nucleotide sequence ID" value="NZ_CP151726.1"/>
</dbReference>
<name>A0A5C5ZYL8_9BACT</name>
<sequence>MYQSHATQTPARVLLRFCTTFALVALVDLSSGIVSPSAWAAGSSIEFDMPQVVAGVCSDRPDGGRQVQVELRLSSLVSGGSGSKVDQWIIRCTPQSRITVLDYDPKTELHSGVEGPIKVTQTREDVDSFGIAADINYSHLARGHVGMDDQQKRINSQQYDRVAPLHTVMASGTINRGHGVFFKLRETPTLVLEGEKRFHVTFAIPDGWRGDLLDVTVHAQQDTMTFAGDVKAETVQMNHFVVAVYCAGDVQARELAEQLARNERRLRELASKSTPRTPPWKQALESLTPWNDSDGMEHSNWLDRLLAGAADPMIDKTISRLQMPVRVAVLEYDDTRKAFRELGAEQSIQGESGVSDEKLVSTAN</sequence>
<comment type="caution">
    <text evidence="1">The sequence shown here is derived from an EMBL/GenBank/DDBJ whole genome shotgun (WGS) entry which is preliminary data.</text>
</comment>
<accession>A0A5C5ZYL8</accession>
<keyword evidence="2" id="KW-1185">Reference proteome</keyword>
<evidence type="ECO:0000313" key="2">
    <source>
        <dbReference type="Proteomes" id="UP000320176"/>
    </source>
</evidence>